<name>A0A556TN73_BAGYA</name>
<feature type="compositionally biased region" description="Polar residues" evidence="2">
    <location>
        <begin position="75"/>
        <end position="92"/>
    </location>
</feature>
<feature type="compositionally biased region" description="Polar residues" evidence="2">
    <location>
        <begin position="25"/>
        <end position="36"/>
    </location>
</feature>
<dbReference type="PANTHER" id="PTHR21292">
    <property type="entry name" value="EXOCYST COMPLEX COMPONENT SEC6-RELATED"/>
    <property type="match status" value="1"/>
</dbReference>
<proteinExistence type="inferred from homology"/>
<evidence type="ECO:0000313" key="3">
    <source>
        <dbReference type="EMBL" id="TSK22817.1"/>
    </source>
</evidence>
<gene>
    <name evidence="3" type="ORF">Baya_2175</name>
</gene>
<organism evidence="3 4">
    <name type="scientific">Bagarius yarrelli</name>
    <name type="common">Goonch</name>
    <name type="synonym">Bagrus yarrelli</name>
    <dbReference type="NCBI Taxonomy" id="175774"/>
    <lineage>
        <taxon>Eukaryota</taxon>
        <taxon>Metazoa</taxon>
        <taxon>Chordata</taxon>
        <taxon>Craniata</taxon>
        <taxon>Vertebrata</taxon>
        <taxon>Euteleostomi</taxon>
        <taxon>Actinopterygii</taxon>
        <taxon>Neopterygii</taxon>
        <taxon>Teleostei</taxon>
        <taxon>Ostariophysi</taxon>
        <taxon>Siluriformes</taxon>
        <taxon>Sisoridae</taxon>
        <taxon>Sisorinae</taxon>
        <taxon>Bagarius</taxon>
    </lineage>
</organism>
<feature type="region of interest" description="Disordered" evidence="2">
    <location>
        <begin position="1"/>
        <end position="40"/>
    </location>
</feature>
<keyword evidence="4" id="KW-1185">Reference proteome</keyword>
<dbReference type="GO" id="GO:0006887">
    <property type="term" value="P:exocytosis"/>
    <property type="evidence" value="ECO:0007669"/>
    <property type="project" value="InterPro"/>
</dbReference>
<dbReference type="EMBL" id="VCAZ01000006">
    <property type="protein sequence ID" value="TSK22817.1"/>
    <property type="molecule type" value="Genomic_DNA"/>
</dbReference>
<dbReference type="Pfam" id="PF06046">
    <property type="entry name" value="Sec6"/>
    <property type="match status" value="3"/>
</dbReference>
<dbReference type="OrthoDB" id="190098at2759"/>
<dbReference type="GO" id="GO:0000145">
    <property type="term" value="C:exocyst"/>
    <property type="evidence" value="ECO:0007669"/>
    <property type="project" value="InterPro"/>
</dbReference>
<sequence length="1294" mass="150189">MASNVSGEADGPSDSSACGEDLVSTEMTENNRSQLNGKKKRITIKSFKKNLQRAGEISPLPLKNKETNRKLEKTSFGNDLENSFDQPVQSPVSPKEQLTKQESGRWRLRFGSKTENTCKQEQKEVCPDVLMLSENKSEVTGRTDEFWQLYTLPETPPVPLSVMQINNLIKNNVLEEAYLNILSLREEFQCEQKALDGKSFSVELVNKKKDLSLLYNNLKEKLTEIVQQSSVQPFSNKELLVPVAVIIEEEEKRDKIAGQMEGWKEVWRAAIERGLKETLKKIDLDSPEQNVSWLAVHLGQVGRVIVEQLKNVKAELISCYPPSFNVFETYVSTFHKVVKEHLKWLCEKNLKVKDYYALLDFILNRYHSEKIMGCNFLQPELKDELKTLKLEDDFLNKIKNAYYDRLQNIKGPIQSSSLLDVNMEHRVICCCLHELTKFPKREQIECFKKKCPSQVEQLVNEINGLINKLKQALLEQFKTDTKPFLKVMMTRKWMSSKEDFQKLYKRIETLSEQCKHMSPQCVQAFVNDVHFFVVKEYISQLMKNNYSCKNRKNEKAAANIKVQWSELCGLFQEMNSVEHWLYPVGDHLQKIIKENKESEIKNYLKTLLEDYPDFSQKHLSAVLYFRGIKRGRQRQLILQTFSDLQQHASYAGRTMTVGSSSSMVRRGSPSRSAFSKLKSLFRRNTHHKDNINSEEARYFSSQIQTDDLLTFQQNLQQRHFAAAGKQLICREEDLFSGISNQEEIGSSWSMLNKNEVTKLTEDYEEFLTKIMSTVENSFNVETNEDKEYLKKAVQAIEQEEEQDRKWKKMKKHAHPSWRPRCCRVTHDCLLQNMVIRRMEEAQLNSKVNAKSSVQREINAQAKQLKNDLLKIAKNVSGCYPQENICQLYANIYHQVFSEKLREIADYVLADEDCKTLLNHILLFRILRNEELSGLIDYKHLEALLPDDVLEQLEEQFLINRENELQTWCQRALDNEKKANPELIDNCYVSHLATDVIQCVDAFLTTSKDMLGSWSKIQRLTNQLQHFLINYQHFIEKVIEDNQVNTDAVLKANLPCIREFRNYITTNPDPFPEHIKVDCVNLLTRLRDRCLSYFTKPIHKNLKGTYSKLGTQGWIKHSEHVCHELLEGVHKHMQEINKLHEACFRELVSKLHEEVMAEYVRKMMKRKIKLKDEAKQTQAVEALCRNSEKICTLFTEAGSNMEGLADILPKLAELLTLNDPQCIELQLVTLANDYPDFTEAHVSAWLHLKANLSTSDLKKIKKTFSAFHVQTSECTVDGQDPIHSCRNFFSKVAIK</sequence>
<dbReference type="Gene3D" id="1.10.357.70">
    <property type="entry name" value="Exocyst complex component Sec6, C-terminal domain"/>
    <property type="match status" value="2"/>
</dbReference>
<evidence type="ECO:0000256" key="2">
    <source>
        <dbReference type="SAM" id="MobiDB-lite"/>
    </source>
</evidence>
<dbReference type="InterPro" id="IPR010326">
    <property type="entry name" value="EXOC3/Sec6"/>
</dbReference>
<dbReference type="InterPro" id="IPR042532">
    <property type="entry name" value="EXOC3/Sec6_C"/>
</dbReference>
<protein>
    <submittedName>
        <fullName evidence="3">Tumor necrosis factor alpha-induced protein 2</fullName>
    </submittedName>
</protein>
<dbReference type="GO" id="GO:0000149">
    <property type="term" value="F:SNARE binding"/>
    <property type="evidence" value="ECO:0007669"/>
    <property type="project" value="TreeGrafter"/>
</dbReference>
<dbReference type="PANTHER" id="PTHR21292:SF4">
    <property type="entry name" value="TUMOR NECROSIS FACTOR ALPHA-INDUCED PROTEIN 2"/>
    <property type="match status" value="1"/>
</dbReference>
<dbReference type="GO" id="GO:0051601">
    <property type="term" value="P:exocyst localization"/>
    <property type="evidence" value="ECO:0007669"/>
    <property type="project" value="TreeGrafter"/>
</dbReference>
<evidence type="ECO:0000256" key="1">
    <source>
        <dbReference type="ARBA" id="ARBA00009447"/>
    </source>
</evidence>
<reference evidence="3 4" key="1">
    <citation type="journal article" date="2019" name="Genome Biol. Evol.">
        <title>Whole-Genome Sequencing of the Giant Devil Catfish, Bagarius yarrelli.</title>
        <authorList>
            <person name="Jiang W."/>
            <person name="Lv Y."/>
            <person name="Cheng L."/>
            <person name="Yang K."/>
            <person name="Chao B."/>
            <person name="Wang X."/>
            <person name="Li Y."/>
            <person name="Pan X."/>
            <person name="You X."/>
            <person name="Zhang Y."/>
            <person name="Yang J."/>
            <person name="Li J."/>
            <person name="Zhang X."/>
            <person name="Liu S."/>
            <person name="Sun C."/>
            <person name="Yang J."/>
            <person name="Shi Q."/>
        </authorList>
    </citation>
    <scope>NUCLEOTIDE SEQUENCE [LARGE SCALE GENOMIC DNA]</scope>
    <source>
        <strain evidence="3">JWS20170419001</strain>
        <tissue evidence="3">Muscle</tissue>
    </source>
</reference>
<comment type="similarity">
    <text evidence="1">Belongs to the SEC6 family.</text>
</comment>
<evidence type="ECO:0000313" key="4">
    <source>
        <dbReference type="Proteomes" id="UP000319801"/>
    </source>
</evidence>
<dbReference type="Proteomes" id="UP000319801">
    <property type="component" value="Unassembled WGS sequence"/>
</dbReference>
<feature type="region of interest" description="Disordered" evidence="2">
    <location>
        <begin position="75"/>
        <end position="103"/>
    </location>
</feature>
<accession>A0A556TN73</accession>
<comment type="caution">
    <text evidence="3">The sequence shown here is derived from an EMBL/GenBank/DDBJ whole genome shotgun (WGS) entry which is preliminary data.</text>
</comment>